<dbReference type="Proteomes" id="UP000318943">
    <property type="component" value="Unassembled WGS sequence"/>
</dbReference>
<evidence type="ECO:0000259" key="1">
    <source>
        <dbReference type="Pfam" id="PF13503"/>
    </source>
</evidence>
<sequence>MPLEARNAWLARFRAQYTNLKAAHPQARLYALIDTSTVSHRDQLRLSDALKRVTRLALYSDTGLDDLTETGPFLLACPEPDGVASRTLYHSLNNLSVDDCRTVSWIWTIHPAAALIGHLQTLLHARLGPDDVDAWFFFHQPAYLPVLHGALPEATRRYMFGPFLAWWCRDPCGELVELAGENLPLPPAWDAFPVPKDVMNALDRAGAPAQVLAWLQTFDPSQLHGSRASAQLQRITSLVEKAMSYGITEKIDLGVYAAYGLRYGAAYDEHPAVQDVLTRLRNTRPALIDAYAALDEGVWPAAREIAMRRAGELATQAHQEKLRKQGCVHMRVRVLNCNQNRKRDVCLHFECSSVNQVSSLCGELQGTTHAPVEMDVPAVPMPLPGAQATVRWIAPDVNWECGVEVEVTGELPKARDTGLAIVKFGPGRGVSITLHAEDPKPGSAIKGE</sequence>
<organism evidence="3 5">
    <name type="scientific">Cupriavidus campinensis</name>
    <dbReference type="NCBI Taxonomy" id="151783"/>
    <lineage>
        <taxon>Bacteria</taxon>
        <taxon>Pseudomonadati</taxon>
        <taxon>Pseudomonadota</taxon>
        <taxon>Betaproteobacteria</taxon>
        <taxon>Burkholderiales</taxon>
        <taxon>Burkholderiaceae</taxon>
        <taxon>Cupriavidus</taxon>
    </lineage>
</organism>
<feature type="domain" description="DUF4123" evidence="1">
    <location>
        <begin position="29"/>
        <end position="157"/>
    </location>
</feature>
<dbReference type="Proteomes" id="UP001056132">
    <property type="component" value="Chromosome 1"/>
</dbReference>
<dbReference type="KEGG" id="ccam:M5D45_02025"/>
<protein>
    <submittedName>
        <fullName evidence="3">DUF4123 domain-containing protein</fullName>
    </submittedName>
</protein>
<evidence type="ECO:0000313" key="3">
    <source>
        <dbReference type="EMBL" id="URF04656.1"/>
    </source>
</evidence>
<keyword evidence="4" id="KW-1185">Reference proteome</keyword>
<gene>
    <name evidence="2" type="ORF">FGG12_27900</name>
    <name evidence="3" type="ORF">M5D45_02025</name>
</gene>
<dbReference type="Pfam" id="PF13503">
    <property type="entry name" value="DUF4123"/>
    <property type="match status" value="1"/>
</dbReference>
<dbReference type="InterPro" id="IPR025391">
    <property type="entry name" value="DUF4123"/>
</dbReference>
<dbReference type="AlphaFoldDB" id="A0AAE9I629"/>
<evidence type="ECO:0000313" key="2">
    <source>
        <dbReference type="EMBL" id="TSP09446.1"/>
    </source>
</evidence>
<proteinExistence type="predicted"/>
<evidence type="ECO:0000313" key="4">
    <source>
        <dbReference type="Proteomes" id="UP000318943"/>
    </source>
</evidence>
<reference evidence="2 4" key="1">
    <citation type="submission" date="2019-05" db="EMBL/GenBank/DDBJ databases">
        <title>Whole genome sequence analysis of Cupriavidus campinensis S14E4C strain.</title>
        <authorList>
            <person name="Abbaszade G."/>
            <person name="Szabo A."/>
            <person name="Toumi M."/>
            <person name="Toth E."/>
        </authorList>
    </citation>
    <scope>NUCLEOTIDE SEQUENCE [LARGE SCALE GENOMIC DNA]</scope>
    <source>
        <strain evidence="2 4">S14E4C</strain>
    </source>
</reference>
<reference evidence="3" key="3">
    <citation type="submission" date="2022-05" db="EMBL/GenBank/DDBJ databases">
        <authorList>
            <person name="Kunte H.-J."/>
        </authorList>
    </citation>
    <scope>NUCLEOTIDE SEQUENCE</scope>
    <source>
        <strain evidence="3">G5</strain>
    </source>
</reference>
<accession>A0AAE9I629</accession>
<name>A0AAE9I629_9BURK</name>
<evidence type="ECO:0000313" key="5">
    <source>
        <dbReference type="Proteomes" id="UP001056132"/>
    </source>
</evidence>
<dbReference type="EMBL" id="VCIZ01000027">
    <property type="protein sequence ID" value="TSP09446.1"/>
    <property type="molecule type" value="Genomic_DNA"/>
</dbReference>
<reference evidence="3" key="2">
    <citation type="journal article" date="2022" name="Microbiol. Resour. Announc.">
        <title>Genome Sequence of Cupriavidus campinensis Strain G5, a Member of a Bacterial Consortium Capable of Polyethylene Degradation.</title>
        <authorList>
            <person name="Schneider B."/>
            <person name="Pfeiffer F."/>
            <person name="Dyall-Smith M."/>
            <person name="Kunte H.J."/>
        </authorList>
    </citation>
    <scope>NUCLEOTIDE SEQUENCE</scope>
    <source>
        <strain evidence="3">G5</strain>
    </source>
</reference>
<dbReference type="RefSeq" id="WP_144203203.1">
    <property type="nucleotide sequence ID" value="NZ_CP097330.1"/>
</dbReference>
<dbReference type="EMBL" id="CP097330">
    <property type="protein sequence ID" value="URF04656.1"/>
    <property type="molecule type" value="Genomic_DNA"/>
</dbReference>